<comment type="similarity">
    <text evidence="1 2">Belongs to the nucleosome assembly protein (NAP) family.</text>
</comment>
<dbReference type="OrthoDB" id="19419at2759"/>
<dbReference type="EMBL" id="AZBU02000011">
    <property type="protein sequence ID" value="TKR60873.1"/>
    <property type="molecule type" value="Genomic_DNA"/>
</dbReference>
<evidence type="ECO:0000256" key="2">
    <source>
        <dbReference type="RuleBase" id="RU003876"/>
    </source>
</evidence>
<dbReference type="AlphaFoldDB" id="A0A4U5LXF6"/>
<feature type="compositionally biased region" description="Basic residues" evidence="3">
    <location>
        <begin position="185"/>
        <end position="208"/>
    </location>
</feature>
<reference evidence="4 5" key="1">
    <citation type="journal article" date="2015" name="Genome Biol.">
        <title>Comparative genomics of Steinernema reveals deeply conserved gene regulatory networks.</title>
        <authorList>
            <person name="Dillman A.R."/>
            <person name="Macchietto M."/>
            <person name="Porter C.F."/>
            <person name="Rogers A."/>
            <person name="Williams B."/>
            <person name="Antoshechkin I."/>
            <person name="Lee M.M."/>
            <person name="Goodwin Z."/>
            <person name="Lu X."/>
            <person name="Lewis E.E."/>
            <person name="Goodrich-Blair H."/>
            <person name="Stock S.P."/>
            <person name="Adams B.J."/>
            <person name="Sternberg P.W."/>
            <person name="Mortazavi A."/>
        </authorList>
    </citation>
    <scope>NUCLEOTIDE SEQUENCE [LARGE SCALE GENOMIC DNA]</scope>
    <source>
        <strain evidence="4 5">ALL</strain>
    </source>
</reference>
<dbReference type="GO" id="GO:0006334">
    <property type="term" value="P:nucleosome assembly"/>
    <property type="evidence" value="ECO:0007669"/>
    <property type="project" value="InterPro"/>
</dbReference>
<reference evidence="4 5" key="2">
    <citation type="journal article" date="2019" name="G3 (Bethesda)">
        <title>Hybrid Assembly of the Genome of the Entomopathogenic Nematode Steinernema carpocapsae Identifies the X-Chromosome.</title>
        <authorList>
            <person name="Serra L."/>
            <person name="Macchietto M."/>
            <person name="Macias-Munoz A."/>
            <person name="McGill C.J."/>
            <person name="Rodriguez I.M."/>
            <person name="Rodriguez B."/>
            <person name="Murad R."/>
            <person name="Mortazavi A."/>
        </authorList>
    </citation>
    <scope>NUCLEOTIDE SEQUENCE [LARGE SCALE GENOMIC DNA]</scope>
    <source>
        <strain evidence="4 5">ALL</strain>
    </source>
</reference>
<dbReference type="GO" id="GO:0005634">
    <property type="term" value="C:nucleus"/>
    <property type="evidence" value="ECO:0007669"/>
    <property type="project" value="InterPro"/>
</dbReference>
<dbReference type="Proteomes" id="UP000298663">
    <property type="component" value="Unassembled WGS sequence"/>
</dbReference>
<evidence type="ECO:0000256" key="3">
    <source>
        <dbReference type="SAM" id="MobiDB-lite"/>
    </source>
</evidence>
<dbReference type="PANTHER" id="PTHR11875">
    <property type="entry name" value="TESTIS-SPECIFIC Y-ENCODED PROTEIN"/>
    <property type="match status" value="1"/>
</dbReference>
<dbReference type="Gene3D" id="3.30.1120.90">
    <property type="entry name" value="Nucleosome assembly protein"/>
    <property type="match status" value="1"/>
</dbReference>
<dbReference type="InterPro" id="IPR002164">
    <property type="entry name" value="NAP_family"/>
</dbReference>
<dbReference type="SUPFAM" id="SSF143113">
    <property type="entry name" value="NAP-like"/>
    <property type="match status" value="1"/>
</dbReference>
<accession>A0A4U5LXF6</accession>
<name>A0A4U5LXF6_STECR</name>
<dbReference type="STRING" id="34508.A0A4U5LXF6"/>
<dbReference type="InterPro" id="IPR037231">
    <property type="entry name" value="NAP-like_sf"/>
</dbReference>
<comment type="caution">
    <text evidence="4">The sequence shown here is derived from an EMBL/GenBank/DDBJ whole genome shotgun (WGS) entry which is preliminary data.</text>
</comment>
<evidence type="ECO:0000256" key="1">
    <source>
        <dbReference type="ARBA" id="ARBA00009947"/>
    </source>
</evidence>
<feature type="compositionally biased region" description="Acidic residues" evidence="3">
    <location>
        <begin position="213"/>
        <end position="223"/>
    </location>
</feature>
<feature type="region of interest" description="Disordered" evidence="3">
    <location>
        <begin position="177"/>
        <end position="234"/>
    </location>
</feature>
<keyword evidence="5" id="KW-1185">Reference proteome</keyword>
<gene>
    <name evidence="4" type="ORF">L596_028055</name>
</gene>
<sequence>MQHLQRAEHIESVGFVSGYCCSRLRIRNHPIVGSILLEADKDVLRYVRRVEVDSREDNVFNFKIRLHLNDNPYLENKMVMKDFHLTASAPFCRVTNLKFKKNMLEKYKFLDKRRSSRSFIGYKSLFAWLLDNRTPRKDEIAHYIRFDIQLNPMFYFRNRPTQLEGYVKKKCNHAKDFPEMPAKKERMKKKKRGGRRNYYRKPVTKKKTTPRESDEDEQEEADEREPQEAMGMKE</sequence>
<protein>
    <submittedName>
        <fullName evidence="4">Uncharacterized protein</fullName>
    </submittedName>
</protein>
<organism evidence="4 5">
    <name type="scientific">Steinernema carpocapsae</name>
    <name type="common">Entomopathogenic nematode</name>
    <dbReference type="NCBI Taxonomy" id="34508"/>
    <lineage>
        <taxon>Eukaryota</taxon>
        <taxon>Metazoa</taxon>
        <taxon>Ecdysozoa</taxon>
        <taxon>Nematoda</taxon>
        <taxon>Chromadorea</taxon>
        <taxon>Rhabditida</taxon>
        <taxon>Tylenchina</taxon>
        <taxon>Panagrolaimomorpha</taxon>
        <taxon>Strongyloidoidea</taxon>
        <taxon>Steinernematidae</taxon>
        <taxon>Steinernema</taxon>
    </lineage>
</organism>
<feature type="compositionally biased region" description="Basic and acidic residues" evidence="3">
    <location>
        <begin position="224"/>
        <end position="234"/>
    </location>
</feature>
<evidence type="ECO:0000313" key="4">
    <source>
        <dbReference type="EMBL" id="TKR60873.1"/>
    </source>
</evidence>
<dbReference type="Pfam" id="PF00956">
    <property type="entry name" value="NAP"/>
    <property type="match status" value="1"/>
</dbReference>
<evidence type="ECO:0000313" key="5">
    <source>
        <dbReference type="Proteomes" id="UP000298663"/>
    </source>
</evidence>
<proteinExistence type="inferred from homology"/>